<name>A0A263BWQ6_9BACI</name>
<keyword evidence="1" id="KW-0472">Membrane</keyword>
<dbReference type="RefSeq" id="WP_094923439.1">
    <property type="nucleotide sequence ID" value="NZ_NPIA01000002.1"/>
</dbReference>
<evidence type="ECO:0008006" key="4">
    <source>
        <dbReference type="Google" id="ProtNLM"/>
    </source>
</evidence>
<keyword evidence="3" id="KW-1185">Reference proteome</keyword>
<reference evidence="2 3" key="2">
    <citation type="submission" date="2017-09" db="EMBL/GenBank/DDBJ databases">
        <title>Bacillus patelloidae sp. nov., isolated from the intestinal tract of a marine limpet.</title>
        <authorList>
            <person name="Liu R."/>
            <person name="Dong C."/>
            <person name="Shao Z."/>
        </authorList>
    </citation>
    <scope>NUCLEOTIDE SEQUENCE [LARGE SCALE GENOMIC DNA]</scope>
    <source>
        <strain evidence="2 3">SA5d-4</strain>
    </source>
</reference>
<feature type="transmembrane region" description="Helical" evidence="1">
    <location>
        <begin position="157"/>
        <end position="174"/>
    </location>
</feature>
<sequence length="195" mass="21110">MTLALGVTLTIKAKRLGIGPWDVFHYGLFKQLGLTIGTWSIIAGFVVLGISYLLNRKLPQLGTVANMVLIGLFIDFFYFLLPAPTHIVSQVIVFLTGIIILAYGIGLYIAANVGAGPRDSLMLAICEKTNWSVSIVRGGMEITVLILGWLLDGPVGFGTVLIALSLGPIVEISLRQSKQLVNFIVKRGEVNENLN</sequence>
<dbReference type="AlphaFoldDB" id="A0A263BWQ6"/>
<dbReference type="EMBL" id="NPIA01000002">
    <property type="protein sequence ID" value="OZM58008.1"/>
    <property type="molecule type" value="Genomic_DNA"/>
</dbReference>
<evidence type="ECO:0000256" key="1">
    <source>
        <dbReference type="SAM" id="Phobius"/>
    </source>
</evidence>
<keyword evidence="1" id="KW-1133">Transmembrane helix</keyword>
<dbReference type="Pfam" id="PF19700">
    <property type="entry name" value="DUF6198"/>
    <property type="match status" value="1"/>
</dbReference>
<feature type="transmembrane region" description="Helical" evidence="1">
    <location>
        <begin position="61"/>
        <end position="81"/>
    </location>
</feature>
<evidence type="ECO:0000313" key="2">
    <source>
        <dbReference type="EMBL" id="OZM58008.1"/>
    </source>
</evidence>
<reference evidence="3" key="1">
    <citation type="submission" date="2017-08" db="EMBL/GenBank/DDBJ databases">
        <authorList>
            <person name="Huang Z."/>
        </authorList>
    </citation>
    <scope>NUCLEOTIDE SEQUENCE [LARGE SCALE GENOMIC DNA]</scope>
    <source>
        <strain evidence="3">SA5d-4</strain>
    </source>
</reference>
<evidence type="ECO:0000313" key="3">
    <source>
        <dbReference type="Proteomes" id="UP000217083"/>
    </source>
</evidence>
<keyword evidence="1" id="KW-0812">Transmembrane</keyword>
<organism evidence="2 3">
    <name type="scientific">Lottiidibacillus patelloidae</name>
    <dbReference type="NCBI Taxonomy" id="2670334"/>
    <lineage>
        <taxon>Bacteria</taxon>
        <taxon>Bacillati</taxon>
        <taxon>Bacillota</taxon>
        <taxon>Bacilli</taxon>
        <taxon>Bacillales</taxon>
        <taxon>Bacillaceae</taxon>
        <taxon>Lottiidibacillus</taxon>
    </lineage>
</organism>
<protein>
    <recommendedName>
        <fullName evidence="4">YitT family protein</fullName>
    </recommendedName>
</protein>
<dbReference type="InterPro" id="IPR038750">
    <property type="entry name" value="YczE/YyaS-like"/>
</dbReference>
<feature type="transmembrane region" description="Helical" evidence="1">
    <location>
        <begin position="31"/>
        <end position="54"/>
    </location>
</feature>
<dbReference type="PANTHER" id="PTHR40078">
    <property type="entry name" value="INTEGRAL MEMBRANE PROTEIN-RELATED"/>
    <property type="match status" value="1"/>
</dbReference>
<feature type="transmembrane region" description="Helical" evidence="1">
    <location>
        <begin position="131"/>
        <end position="151"/>
    </location>
</feature>
<comment type="caution">
    <text evidence="2">The sequence shown here is derived from an EMBL/GenBank/DDBJ whole genome shotgun (WGS) entry which is preliminary data.</text>
</comment>
<proteinExistence type="predicted"/>
<dbReference type="PANTHER" id="PTHR40078:SF1">
    <property type="entry name" value="INTEGRAL MEMBRANE PROTEIN"/>
    <property type="match status" value="1"/>
</dbReference>
<feature type="transmembrane region" description="Helical" evidence="1">
    <location>
        <begin position="87"/>
        <end position="110"/>
    </location>
</feature>
<gene>
    <name evidence="2" type="ORF">CIB95_05485</name>
</gene>
<accession>A0A263BWQ6</accession>
<dbReference type="Proteomes" id="UP000217083">
    <property type="component" value="Unassembled WGS sequence"/>
</dbReference>